<dbReference type="OrthoDB" id="2559662at2759"/>
<keyword evidence="3" id="KW-0119">Carbohydrate metabolism</keyword>
<name>A0A9P7AQN7_9AGAM</name>
<dbReference type="Proteomes" id="UP000719766">
    <property type="component" value="Unassembled WGS sequence"/>
</dbReference>
<protein>
    <submittedName>
        <fullName evidence="5">Uncharacterized protein</fullName>
    </submittedName>
</protein>
<dbReference type="Pfam" id="PF10250">
    <property type="entry name" value="O-FucT"/>
    <property type="match status" value="1"/>
</dbReference>
<feature type="transmembrane region" description="Helical" evidence="4">
    <location>
        <begin position="12"/>
        <end position="29"/>
    </location>
</feature>
<dbReference type="GeneID" id="64602369"/>
<evidence type="ECO:0000256" key="1">
    <source>
        <dbReference type="ARBA" id="ARBA00022679"/>
    </source>
</evidence>
<dbReference type="InterPro" id="IPR019378">
    <property type="entry name" value="GDP-Fuc_O-FucTrfase"/>
</dbReference>
<dbReference type="GO" id="GO:0016740">
    <property type="term" value="F:transferase activity"/>
    <property type="evidence" value="ECO:0007669"/>
    <property type="project" value="UniProtKB-KW"/>
</dbReference>
<dbReference type="AlphaFoldDB" id="A0A9P7AQN7"/>
<dbReference type="EMBL" id="JABBWE010000032">
    <property type="protein sequence ID" value="KAG1793140.1"/>
    <property type="molecule type" value="Genomic_DNA"/>
</dbReference>
<evidence type="ECO:0000313" key="6">
    <source>
        <dbReference type="Proteomes" id="UP000719766"/>
    </source>
</evidence>
<gene>
    <name evidence="5" type="ORF">HD556DRAFT_1479871</name>
</gene>
<dbReference type="RefSeq" id="XP_041159629.1">
    <property type="nucleotide sequence ID" value="XM_041308605.1"/>
</dbReference>
<reference evidence="5" key="1">
    <citation type="journal article" date="2020" name="New Phytol.">
        <title>Comparative genomics reveals dynamic genome evolution in host specialist ectomycorrhizal fungi.</title>
        <authorList>
            <person name="Lofgren L.A."/>
            <person name="Nguyen N.H."/>
            <person name="Vilgalys R."/>
            <person name="Ruytinx J."/>
            <person name="Liao H.L."/>
            <person name="Branco S."/>
            <person name="Kuo A."/>
            <person name="LaButti K."/>
            <person name="Lipzen A."/>
            <person name="Andreopoulos W."/>
            <person name="Pangilinan J."/>
            <person name="Riley R."/>
            <person name="Hundley H."/>
            <person name="Na H."/>
            <person name="Barry K."/>
            <person name="Grigoriev I.V."/>
            <person name="Stajich J.E."/>
            <person name="Kennedy P.G."/>
        </authorList>
    </citation>
    <scope>NUCLEOTIDE SEQUENCE</scope>
    <source>
        <strain evidence="5">S12</strain>
    </source>
</reference>
<keyword evidence="6" id="KW-1185">Reference proteome</keyword>
<accession>A0A9P7AQN7</accession>
<keyword evidence="2" id="KW-0294">Fucose metabolism</keyword>
<proteinExistence type="predicted"/>
<dbReference type="CDD" id="cd11296">
    <property type="entry name" value="O-FucT_like"/>
    <property type="match status" value="1"/>
</dbReference>
<evidence type="ECO:0000256" key="2">
    <source>
        <dbReference type="ARBA" id="ARBA00023253"/>
    </source>
</evidence>
<comment type="caution">
    <text evidence="5">The sequence shown here is derived from an EMBL/GenBank/DDBJ whole genome shotgun (WGS) entry which is preliminary data.</text>
</comment>
<evidence type="ECO:0000256" key="4">
    <source>
        <dbReference type="SAM" id="Phobius"/>
    </source>
</evidence>
<keyword evidence="4" id="KW-1133">Transmembrane helix</keyword>
<keyword evidence="4" id="KW-0472">Membrane</keyword>
<dbReference type="Gene3D" id="3.40.50.11350">
    <property type="match status" value="1"/>
</dbReference>
<evidence type="ECO:0000313" key="5">
    <source>
        <dbReference type="EMBL" id="KAG1793140.1"/>
    </source>
</evidence>
<evidence type="ECO:0000256" key="3">
    <source>
        <dbReference type="ARBA" id="ARBA00023277"/>
    </source>
</evidence>
<sequence length="477" mass="55228">MPSYGLTKRGTRFFFLAVILCFVLPGILYHREAVRNYFTDHLPPLYEDYRAREQKLEHYKEYETRKDVKYIWSANHAHSSGWGNVMQDYVMNGLLAHSTGRSFVFDDYIWNPDGSLFTDYNGHLIPSRIPLTALLSGKYNMVDLRVYAPLTPIVLGVMVGGQMPPGDTTPRAVSKTFFNKVCPNPTLLQVADVNDDRMRFDEDVPASYIFEKWLEKINSIEDPCVEIESNNNAIFEYWIFGHKRMLSIWEYLKNSPVAKHWEWSPLIQDAYKRNRRIFVPNARSSLFEGLTGSATAENYTNPIPGLLALHVRRGDFQDHCVHLGKWSSNWNAFNMFPEFSDKFDRPTDGGWGETSEKNMQMYMQRCFPTIEQIVQKVTQVRVESEKPLTHIYIMTNGATDWVQELKEALESSGNWDQIKSSRDLDITWEQKFVVQALDMFVAQRSEVLIGNGWSSLTSNVVMLRMAQGLLPDSNRFW</sequence>
<keyword evidence="4" id="KW-0812">Transmembrane</keyword>
<dbReference type="GO" id="GO:0006004">
    <property type="term" value="P:fucose metabolic process"/>
    <property type="evidence" value="ECO:0007669"/>
    <property type="project" value="UniProtKB-KW"/>
</dbReference>
<keyword evidence="1" id="KW-0808">Transferase</keyword>
<organism evidence="5 6">
    <name type="scientific">Suillus plorans</name>
    <dbReference type="NCBI Taxonomy" id="116603"/>
    <lineage>
        <taxon>Eukaryota</taxon>
        <taxon>Fungi</taxon>
        <taxon>Dikarya</taxon>
        <taxon>Basidiomycota</taxon>
        <taxon>Agaricomycotina</taxon>
        <taxon>Agaricomycetes</taxon>
        <taxon>Agaricomycetidae</taxon>
        <taxon>Boletales</taxon>
        <taxon>Suillineae</taxon>
        <taxon>Suillaceae</taxon>
        <taxon>Suillus</taxon>
    </lineage>
</organism>